<evidence type="ECO:0000256" key="1">
    <source>
        <dbReference type="SAM" id="SignalP"/>
    </source>
</evidence>
<dbReference type="AlphaFoldDB" id="A0A1B1AGC8"/>
<dbReference type="Pfam" id="PF04314">
    <property type="entry name" value="PCuAC"/>
    <property type="match status" value="1"/>
</dbReference>
<gene>
    <name evidence="2" type="ORF">ATE48_06615</name>
</gene>
<protein>
    <recommendedName>
        <fullName evidence="4">Copper chaperone PCu(A)C</fullName>
    </recommendedName>
</protein>
<dbReference type="SUPFAM" id="SSF110087">
    <property type="entry name" value="DR1885-like metal-binding protein"/>
    <property type="match status" value="1"/>
</dbReference>
<dbReference type="InterPro" id="IPR058248">
    <property type="entry name" value="Lxx211020-like"/>
</dbReference>
<feature type="signal peptide" evidence="1">
    <location>
        <begin position="1"/>
        <end position="20"/>
    </location>
</feature>
<dbReference type="EMBL" id="CP013244">
    <property type="protein sequence ID" value="ANP45613.1"/>
    <property type="molecule type" value="Genomic_DNA"/>
</dbReference>
<keyword evidence="3" id="KW-1185">Reference proteome</keyword>
<keyword evidence="1" id="KW-0732">Signal</keyword>
<sequence>MRSLLALSLFFAAAACGAPASPSSAHEVHAAAQLSVHDAWATPTPAGVDVSAGYLTITNGAGRTDHLLSATSPRAANVEVHEMSMDGAVMRMRALGRLPVPAGGDVSLAPGGLHLMFFGVQQPFSEGEDIPVRLVFEHAGAIDVTLPVQRTAPTEHSGHTN</sequence>
<reference evidence="2 3" key="1">
    <citation type="submission" date="2015-11" db="EMBL/GenBank/DDBJ databases">
        <title>Whole-Genome Sequence of Candidatus Oderbacter manganicum from the National Park Lower Oder Valley, Germany.</title>
        <authorList>
            <person name="Braun B."/>
            <person name="Liere K."/>
            <person name="Szewzyk U."/>
        </authorList>
    </citation>
    <scope>NUCLEOTIDE SEQUENCE [LARGE SCALE GENOMIC DNA]</scope>
    <source>
        <strain evidence="2 3">OTSz_A_272</strain>
    </source>
</reference>
<organism evidence="2 3">
    <name type="scientific">Candidatus Viadribacter manganicus</name>
    <dbReference type="NCBI Taxonomy" id="1759059"/>
    <lineage>
        <taxon>Bacteria</taxon>
        <taxon>Pseudomonadati</taxon>
        <taxon>Pseudomonadota</taxon>
        <taxon>Alphaproteobacteria</taxon>
        <taxon>Hyphomonadales</taxon>
        <taxon>Hyphomonadaceae</taxon>
        <taxon>Candidatus Viadribacter</taxon>
    </lineage>
</organism>
<accession>A0A1B1AGC8</accession>
<dbReference type="InterPro" id="IPR007410">
    <property type="entry name" value="LpqE-like"/>
</dbReference>
<dbReference type="InterPro" id="IPR036182">
    <property type="entry name" value="PCuAC_sf"/>
</dbReference>
<dbReference type="Gene3D" id="2.60.40.1890">
    <property type="entry name" value="PCu(A)C copper chaperone"/>
    <property type="match status" value="1"/>
</dbReference>
<evidence type="ECO:0000313" key="2">
    <source>
        <dbReference type="EMBL" id="ANP45613.1"/>
    </source>
</evidence>
<dbReference type="RefSeq" id="WP_228126819.1">
    <property type="nucleotide sequence ID" value="NZ_CP013244.1"/>
</dbReference>
<dbReference type="PROSITE" id="PS51257">
    <property type="entry name" value="PROKAR_LIPOPROTEIN"/>
    <property type="match status" value="1"/>
</dbReference>
<dbReference type="PANTHER" id="PTHR36302">
    <property type="entry name" value="BLR7088 PROTEIN"/>
    <property type="match status" value="1"/>
</dbReference>
<dbReference type="Proteomes" id="UP000092498">
    <property type="component" value="Chromosome"/>
</dbReference>
<dbReference type="PANTHER" id="PTHR36302:SF1">
    <property type="entry name" value="COPPER CHAPERONE PCU(A)C"/>
    <property type="match status" value="1"/>
</dbReference>
<evidence type="ECO:0008006" key="4">
    <source>
        <dbReference type="Google" id="ProtNLM"/>
    </source>
</evidence>
<proteinExistence type="predicted"/>
<name>A0A1B1AGC8_9PROT</name>
<evidence type="ECO:0000313" key="3">
    <source>
        <dbReference type="Proteomes" id="UP000092498"/>
    </source>
</evidence>
<feature type="chain" id="PRO_5008518766" description="Copper chaperone PCu(A)C" evidence="1">
    <location>
        <begin position="21"/>
        <end position="161"/>
    </location>
</feature>
<dbReference type="STRING" id="1759059.ATE48_06615"/>
<dbReference type="KEGG" id="cbot:ATE48_06615"/>
<dbReference type="InParanoid" id="A0A1B1AGC8"/>